<proteinExistence type="predicted"/>
<evidence type="ECO:0000313" key="2">
    <source>
        <dbReference type="Proteomes" id="UP000308632"/>
    </source>
</evidence>
<comment type="caution">
    <text evidence="1">The sequence shown here is derived from an EMBL/GenBank/DDBJ whole genome shotgun (WGS) entry which is preliminary data.</text>
</comment>
<gene>
    <name evidence="1" type="ORF">E4U92_30360</name>
</gene>
<protein>
    <submittedName>
        <fullName evidence="1">Uncharacterized protein</fullName>
    </submittedName>
</protein>
<sequence>MRRKGFDYQPVKENPVPQAREFPYVLDDVAWAREHGYGSGIQHALSELRRTDANQRYFRGLPAGRRAAALAAANGSPPLTVTARAPDGMVYQRSPAGCQSQADATLYGNLQEWFRAKVTADALTEIRHAKVSGDPRFAKALKPWSACMRAAGHPAASPADLRAAAGSRTPPLARGEEIALAVTEARCARGSGLAETARALDLQYARSLARQYHRAVRSYRELQLNALSRARDLTREAGTPS</sequence>
<accession>A0A4U5WWZ0</accession>
<dbReference type="AlphaFoldDB" id="A0A4U5WWZ0"/>
<dbReference type="RefSeq" id="WP_137303642.1">
    <property type="nucleotide sequence ID" value="NZ_BMVD01000021.1"/>
</dbReference>
<dbReference type="Proteomes" id="UP000308632">
    <property type="component" value="Unassembled WGS sequence"/>
</dbReference>
<reference evidence="1 2" key="1">
    <citation type="submission" date="2019-04" db="EMBL/GenBank/DDBJ databases">
        <title>Streptomyces lasaliensis sp.nov., an Actinomycete isolated from soil which produces the polyether antibiotic lasalocid.</title>
        <authorList>
            <person name="Erwin G."/>
            <person name="Haber C."/>
        </authorList>
    </citation>
    <scope>NUCLEOTIDE SEQUENCE [LARGE SCALE GENOMIC DNA]</scope>
    <source>
        <strain evidence="1 2">DSM 40089</strain>
    </source>
</reference>
<name>A0A4U5WWZ0_STRGB</name>
<organism evidence="1 2">
    <name type="scientific">Streptomyces galbus</name>
    <dbReference type="NCBI Taxonomy" id="33898"/>
    <lineage>
        <taxon>Bacteria</taxon>
        <taxon>Bacillati</taxon>
        <taxon>Actinomycetota</taxon>
        <taxon>Actinomycetes</taxon>
        <taxon>Kitasatosporales</taxon>
        <taxon>Streptomycetaceae</taxon>
        <taxon>Streptomyces</taxon>
    </lineage>
</organism>
<dbReference type="EMBL" id="SZPR01000030">
    <property type="protein sequence ID" value="TKT05416.1"/>
    <property type="molecule type" value="Genomic_DNA"/>
</dbReference>
<evidence type="ECO:0000313" key="1">
    <source>
        <dbReference type="EMBL" id="TKT05416.1"/>
    </source>
</evidence>